<feature type="transmembrane region" description="Helical" evidence="6">
    <location>
        <begin position="241"/>
        <end position="260"/>
    </location>
</feature>
<dbReference type="GO" id="GO:0005886">
    <property type="term" value="C:plasma membrane"/>
    <property type="evidence" value="ECO:0007669"/>
    <property type="project" value="UniProtKB-SubCell"/>
</dbReference>
<evidence type="ECO:0000256" key="1">
    <source>
        <dbReference type="ARBA" id="ARBA00004651"/>
    </source>
</evidence>
<keyword evidence="4 6" id="KW-1133">Transmembrane helix</keyword>
<sequence>MALLWGANWSWGRAVVQSMPPLTAATLRFILAAILLVGWLLLKEGTRPLLRLTLRQWAGLAAAAAFGVCSYAVFFMQALQYVPAGKAATVVALNPIPTLLLAAVLFKERLNGGIIISMALAVFGALTAIARGNPLSILAGGLGTGEYLLLTTVLCWTGYALIGRVLLQGISPLLTTAATVAIGALMLLFLTTLYEGSAFTHSLQHTPARVWLLLAAMSFGATMLAYLWYFDGIRQLGVGTASAYMALVPVFGIAIATFWLHEPPHVSLLIGGAAVVAGMSLMNFAKRTKR</sequence>
<feature type="transmembrane region" description="Helical" evidence="6">
    <location>
        <begin position="113"/>
        <end position="131"/>
    </location>
</feature>
<evidence type="ECO:0000256" key="2">
    <source>
        <dbReference type="ARBA" id="ARBA00022475"/>
    </source>
</evidence>
<keyword evidence="5 6" id="KW-0472">Membrane</keyword>
<dbReference type="PANTHER" id="PTHR32322:SF18">
    <property type="entry name" value="S-ADENOSYLMETHIONINE_S-ADENOSYLHOMOCYSTEINE TRANSPORTER"/>
    <property type="match status" value="1"/>
</dbReference>
<evidence type="ECO:0000256" key="3">
    <source>
        <dbReference type="ARBA" id="ARBA00022692"/>
    </source>
</evidence>
<feature type="transmembrane region" description="Helical" evidence="6">
    <location>
        <begin position="210"/>
        <end position="229"/>
    </location>
</feature>
<feature type="transmembrane region" description="Helical" evidence="6">
    <location>
        <begin position="54"/>
        <end position="75"/>
    </location>
</feature>
<dbReference type="PANTHER" id="PTHR32322">
    <property type="entry name" value="INNER MEMBRANE TRANSPORTER"/>
    <property type="match status" value="1"/>
</dbReference>
<feature type="transmembrane region" description="Helical" evidence="6">
    <location>
        <begin position="137"/>
        <end position="162"/>
    </location>
</feature>
<dbReference type="AlphaFoldDB" id="C0DUS6"/>
<feature type="transmembrane region" description="Helical" evidence="6">
    <location>
        <begin position="20"/>
        <end position="42"/>
    </location>
</feature>
<dbReference type="SUPFAM" id="SSF103481">
    <property type="entry name" value="Multidrug resistance efflux transporter EmrE"/>
    <property type="match status" value="2"/>
</dbReference>
<keyword evidence="3 6" id="KW-0812">Transmembrane</keyword>
<feature type="domain" description="EamA" evidence="7">
    <location>
        <begin position="145"/>
        <end position="283"/>
    </location>
</feature>
<accession>C0DUS6</accession>
<dbReference type="HOGENOM" id="CLU_033863_4_2_4"/>
<name>C0DUS6_EIKCO</name>
<evidence type="ECO:0000256" key="6">
    <source>
        <dbReference type="SAM" id="Phobius"/>
    </source>
</evidence>
<reference evidence="8 9" key="1">
    <citation type="submission" date="2009-01" db="EMBL/GenBank/DDBJ databases">
        <authorList>
            <person name="Fulton L."/>
            <person name="Clifton S."/>
            <person name="Chinwalla A.T."/>
            <person name="Mitreva M."/>
            <person name="Sodergren E."/>
            <person name="Weinstock G."/>
            <person name="Clifton S."/>
            <person name="Dooling D.J."/>
            <person name="Fulton B."/>
            <person name="Minx P."/>
            <person name="Pepin K.H."/>
            <person name="Johnson M."/>
            <person name="Bhonagiri V."/>
            <person name="Nash W.E."/>
            <person name="Mardis E.R."/>
            <person name="Wilson R.K."/>
        </authorList>
    </citation>
    <scope>NUCLEOTIDE SEQUENCE [LARGE SCALE GENOMIC DNA]</scope>
    <source>
        <strain evidence="8 9">ATCC 23834</strain>
    </source>
</reference>
<proteinExistence type="predicted"/>
<dbReference type="InterPro" id="IPR000620">
    <property type="entry name" value="EamA_dom"/>
</dbReference>
<evidence type="ECO:0000313" key="8">
    <source>
        <dbReference type="EMBL" id="EEG24474.1"/>
    </source>
</evidence>
<feature type="transmembrane region" description="Helical" evidence="6">
    <location>
        <begin position="266"/>
        <end position="285"/>
    </location>
</feature>
<dbReference type="eggNOG" id="COG0697">
    <property type="taxonomic scope" value="Bacteria"/>
</dbReference>
<dbReference type="Proteomes" id="UP000005837">
    <property type="component" value="Unassembled WGS sequence"/>
</dbReference>
<feature type="domain" description="EamA" evidence="7">
    <location>
        <begin position="2"/>
        <end position="127"/>
    </location>
</feature>
<dbReference type="Gene3D" id="1.10.3730.20">
    <property type="match status" value="1"/>
</dbReference>
<evidence type="ECO:0000256" key="5">
    <source>
        <dbReference type="ARBA" id="ARBA00023136"/>
    </source>
</evidence>
<feature type="transmembrane region" description="Helical" evidence="6">
    <location>
        <begin position="87"/>
        <end position="106"/>
    </location>
</feature>
<comment type="subcellular location">
    <subcellularLocation>
        <location evidence="1">Cell membrane</location>
        <topology evidence="1">Multi-pass membrane protein</topology>
    </subcellularLocation>
</comment>
<evidence type="ECO:0000259" key="7">
    <source>
        <dbReference type="Pfam" id="PF00892"/>
    </source>
</evidence>
<organism evidence="8 9">
    <name type="scientific">Eikenella corrodens ATCC 23834</name>
    <dbReference type="NCBI Taxonomy" id="546274"/>
    <lineage>
        <taxon>Bacteria</taxon>
        <taxon>Pseudomonadati</taxon>
        <taxon>Pseudomonadota</taxon>
        <taxon>Betaproteobacteria</taxon>
        <taxon>Neisseriales</taxon>
        <taxon>Neisseriaceae</taxon>
        <taxon>Eikenella</taxon>
    </lineage>
</organism>
<comment type="caution">
    <text evidence="8">The sequence shown here is derived from an EMBL/GenBank/DDBJ whole genome shotgun (WGS) entry which is preliminary data.</text>
</comment>
<keyword evidence="2" id="KW-1003">Cell membrane</keyword>
<protein>
    <submittedName>
        <fullName evidence="8">Putative membrane protein</fullName>
    </submittedName>
</protein>
<dbReference type="InterPro" id="IPR050638">
    <property type="entry name" value="AA-Vitamin_Transporters"/>
</dbReference>
<evidence type="ECO:0000256" key="4">
    <source>
        <dbReference type="ARBA" id="ARBA00022989"/>
    </source>
</evidence>
<dbReference type="EMBL" id="ACEA01000017">
    <property type="protein sequence ID" value="EEG24474.1"/>
    <property type="molecule type" value="Genomic_DNA"/>
</dbReference>
<gene>
    <name evidence="8" type="ORF">EIKCOROL_01112</name>
</gene>
<dbReference type="InterPro" id="IPR037185">
    <property type="entry name" value="EmrE-like"/>
</dbReference>
<evidence type="ECO:0000313" key="9">
    <source>
        <dbReference type="Proteomes" id="UP000005837"/>
    </source>
</evidence>
<feature type="transmembrane region" description="Helical" evidence="6">
    <location>
        <begin position="169"/>
        <end position="190"/>
    </location>
</feature>
<dbReference type="Pfam" id="PF00892">
    <property type="entry name" value="EamA"/>
    <property type="match status" value="2"/>
</dbReference>